<reference evidence="2" key="1">
    <citation type="submission" date="2017-04" db="EMBL/GenBank/DDBJ databases">
        <title>Function of individual gut microbiota members based on whole genome sequencing of pure cultures obtained from chicken caecum.</title>
        <authorList>
            <person name="Medvecky M."/>
            <person name="Cejkova D."/>
            <person name="Polansky O."/>
            <person name="Karasova D."/>
            <person name="Kubasova T."/>
            <person name="Cizek A."/>
            <person name="Rychlik I."/>
        </authorList>
    </citation>
    <scope>NUCLEOTIDE SEQUENCE [LARGE SCALE GENOMIC DNA]</scope>
    <source>
        <strain evidence="2">An70</strain>
    </source>
</reference>
<comment type="caution">
    <text evidence="1">The sequence shown here is derived from an EMBL/GenBank/DDBJ whole genome shotgun (WGS) entry which is preliminary data.</text>
</comment>
<evidence type="ECO:0000313" key="2">
    <source>
        <dbReference type="Proteomes" id="UP000196560"/>
    </source>
</evidence>
<dbReference type="Pfam" id="PF09711">
    <property type="entry name" value="Cas_Csn2"/>
    <property type="match status" value="1"/>
</dbReference>
<dbReference type="InterPro" id="IPR010146">
    <property type="entry name" value="CRISPR-assoc_prot_Csn2-typ"/>
</dbReference>
<accession>A0A1Y3U3P5</accession>
<evidence type="ECO:0000313" key="1">
    <source>
        <dbReference type="EMBL" id="OUN43402.1"/>
    </source>
</evidence>
<protein>
    <submittedName>
        <fullName evidence="1">Type II-A CRISPR-associated protein Csn2</fullName>
    </submittedName>
</protein>
<organism evidence="1 2">
    <name type="scientific">Enorma massiliensis</name>
    <dbReference type="NCBI Taxonomy" id="1472761"/>
    <lineage>
        <taxon>Bacteria</taxon>
        <taxon>Bacillati</taxon>
        <taxon>Actinomycetota</taxon>
        <taxon>Coriobacteriia</taxon>
        <taxon>Coriobacteriales</taxon>
        <taxon>Coriobacteriaceae</taxon>
        <taxon>Enorma</taxon>
    </lineage>
</organism>
<dbReference type="AlphaFoldDB" id="A0A1Y3U3P5"/>
<gene>
    <name evidence="1" type="ORF">B5G21_04515</name>
</gene>
<dbReference type="Gene3D" id="3.40.50.11940">
    <property type="match status" value="2"/>
</dbReference>
<dbReference type="InterPro" id="IPR038600">
    <property type="entry name" value="Csn2_sf"/>
</dbReference>
<dbReference type="NCBIfam" id="TIGR01866">
    <property type="entry name" value="cas_Csn2"/>
    <property type="match status" value="1"/>
</dbReference>
<proteinExistence type="predicted"/>
<sequence>MRICFDGFENPIELRWARPFVLEVHNRALFARVCDSLVSCYGEDACEAYSIWDGEREVRPRSAFLVVPDALNLPWESKDLGGRLYSLLQERQLEDEAIRGLFDSRFRELRGLVSQLLVQLEGDYRFGLEWDLQRFLKAFGFTVDFDQGAAFIDRLILFLDCCADMQVNKALLFVNLKTFLTEKEVARFYERVFFHELRVLMLENDADMNSYALEDKMVVDQHFLES</sequence>
<dbReference type="Proteomes" id="UP000196560">
    <property type="component" value="Unassembled WGS sequence"/>
</dbReference>
<name>A0A1Y3U3P5_9ACTN</name>
<dbReference type="EMBL" id="NFHO01000004">
    <property type="protein sequence ID" value="OUN43402.1"/>
    <property type="molecule type" value="Genomic_DNA"/>
</dbReference>
<keyword evidence="2" id="KW-1185">Reference proteome</keyword>
<dbReference type="RefSeq" id="WP_087186200.1">
    <property type="nucleotide sequence ID" value="NZ_NFHO01000004.1"/>
</dbReference>